<dbReference type="NCBIfam" id="TIGR01263">
    <property type="entry name" value="4HPPD"/>
    <property type="match status" value="1"/>
</dbReference>
<evidence type="ECO:0000313" key="7">
    <source>
        <dbReference type="EMBL" id="MEP0867278.1"/>
    </source>
</evidence>
<keyword evidence="3" id="KW-0479">Metal-binding</keyword>
<dbReference type="PANTHER" id="PTHR11959:SF1">
    <property type="entry name" value="4-HYDROXYPHENYLPYRUVATE DIOXYGENASE"/>
    <property type="match status" value="1"/>
</dbReference>
<comment type="similarity">
    <text evidence="2">Belongs to the 4HPPD family.</text>
</comment>
<gene>
    <name evidence="7" type="primary">hppD</name>
    <name evidence="7" type="ORF">NDI37_22770</name>
</gene>
<dbReference type="EMBL" id="JAMPKK010000064">
    <property type="protein sequence ID" value="MEP0867278.1"/>
    <property type="molecule type" value="Genomic_DNA"/>
</dbReference>
<proteinExistence type="inferred from homology"/>
<protein>
    <submittedName>
        <fullName evidence="7">4-hydroxyphenylpyruvate dioxygenase</fullName>
        <ecNumber evidence="7">1.13.11.27</ecNumber>
    </submittedName>
</protein>
<keyword evidence="4" id="KW-0677">Repeat</keyword>
<dbReference type="InterPro" id="IPR004360">
    <property type="entry name" value="Glyas_Fos-R_dOase_dom"/>
</dbReference>
<keyword evidence="7" id="KW-0560">Oxidoreductase</keyword>
<dbReference type="InterPro" id="IPR037523">
    <property type="entry name" value="VOC_core"/>
</dbReference>
<comment type="caution">
    <text evidence="7">The sequence shown here is derived from an EMBL/GenBank/DDBJ whole genome shotgun (WGS) entry which is preliminary data.</text>
</comment>
<dbReference type="InterPro" id="IPR041736">
    <property type="entry name" value="4OHPhenylPyrv_dOase_N"/>
</dbReference>
<evidence type="ECO:0000256" key="4">
    <source>
        <dbReference type="ARBA" id="ARBA00022737"/>
    </source>
</evidence>
<dbReference type="EC" id="1.13.11.27" evidence="7"/>
<name>A0ABV0JV73_9CYAN</name>
<reference evidence="7 8" key="1">
    <citation type="submission" date="2022-04" db="EMBL/GenBank/DDBJ databases">
        <title>Positive selection, recombination, and allopatry shape intraspecific diversity of widespread and dominant cyanobacteria.</title>
        <authorList>
            <person name="Wei J."/>
            <person name="Shu W."/>
            <person name="Hu C."/>
        </authorList>
    </citation>
    <scope>NUCLEOTIDE SEQUENCE [LARGE SCALE GENOMIC DNA]</scope>
    <source>
        <strain evidence="7 8">GB2-A5</strain>
    </source>
</reference>
<accession>A0ABV0JV73</accession>
<feature type="domain" description="VOC" evidence="6">
    <location>
        <begin position="2"/>
        <end position="128"/>
    </location>
</feature>
<dbReference type="Pfam" id="PF13669">
    <property type="entry name" value="Glyoxalase_4"/>
    <property type="match status" value="1"/>
</dbReference>
<evidence type="ECO:0000256" key="3">
    <source>
        <dbReference type="ARBA" id="ARBA00022723"/>
    </source>
</evidence>
<keyword evidence="7" id="KW-0223">Dioxygenase</keyword>
<dbReference type="Gene3D" id="3.10.180.10">
    <property type="entry name" value="2,3-Dihydroxybiphenyl 1,2-Dioxygenase, domain 1"/>
    <property type="match status" value="2"/>
</dbReference>
<sequence>MKIDHVRFYVEDATALRDWFVQILGFQCVFGSASSDTRTEVVKSGSVCFILSSPIAPTSPVAKFLRLHPPGVADLAFRVPDVESVMEMARSQGAKVLQPIRHFFQDEGYVKWGKITGWGSLSHTLIEASGNLPVDIGFLVFSGNKQQTIDKGLFTAIDHVVLNVPAGDLDRAVAWYKNTLSFLPQQSFAIQTKRSGLHSKVMVHPDGWVKLPINEPSSANSQIQEFLDVNRGSGIQHIALQTPEIVQAIAHLRASGLPFLSVPPTYYTDLQNRQGLDLSKTELQEIAKQQILVDWEKDNPQALLLQTFTQPIFAQPTFFFELIERRFQAQGFGEGNFRALFEAIERDQMQRGSLEFPIPNPQSVPKMQ</sequence>
<evidence type="ECO:0000313" key="8">
    <source>
        <dbReference type="Proteomes" id="UP001442494"/>
    </source>
</evidence>
<evidence type="ECO:0000256" key="1">
    <source>
        <dbReference type="ARBA" id="ARBA00001962"/>
    </source>
</evidence>
<dbReference type="GO" id="GO:0003868">
    <property type="term" value="F:4-hydroxyphenylpyruvate dioxygenase activity"/>
    <property type="evidence" value="ECO:0007669"/>
    <property type="project" value="UniProtKB-EC"/>
</dbReference>
<feature type="domain" description="VOC" evidence="6">
    <location>
        <begin position="156"/>
        <end position="310"/>
    </location>
</feature>
<keyword evidence="8" id="KW-1185">Reference proteome</keyword>
<dbReference type="Pfam" id="PF00903">
    <property type="entry name" value="Glyoxalase"/>
    <property type="match status" value="1"/>
</dbReference>
<dbReference type="CDD" id="cd07250">
    <property type="entry name" value="HPPD_C_like"/>
    <property type="match status" value="1"/>
</dbReference>
<evidence type="ECO:0000256" key="2">
    <source>
        <dbReference type="ARBA" id="ARBA00005877"/>
    </source>
</evidence>
<dbReference type="InterPro" id="IPR005956">
    <property type="entry name" value="4OHPhenylPyrv_dOase"/>
</dbReference>
<dbReference type="InterPro" id="IPR029068">
    <property type="entry name" value="Glyas_Bleomycin-R_OHBP_Dase"/>
</dbReference>
<dbReference type="SUPFAM" id="SSF54593">
    <property type="entry name" value="Glyoxalase/Bleomycin resistance protein/Dihydroxybiphenyl dioxygenase"/>
    <property type="match status" value="1"/>
</dbReference>
<dbReference type="PANTHER" id="PTHR11959">
    <property type="entry name" value="4-HYDROXYPHENYLPYRUVATE DIOXYGENASE"/>
    <property type="match status" value="1"/>
</dbReference>
<dbReference type="Proteomes" id="UP001442494">
    <property type="component" value="Unassembled WGS sequence"/>
</dbReference>
<dbReference type="CDD" id="cd08342">
    <property type="entry name" value="HPPD_N_like"/>
    <property type="match status" value="1"/>
</dbReference>
<dbReference type="RefSeq" id="WP_190420012.1">
    <property type="nucleotide sequence ID" value="NZ_JAMPKK010000064.1"/>
</dbReference>
<dbReference type="PIRSF" id="PIRSF009283">
    <property type="entry name" value="HPP_dOase"/>
    <property type="match status" value="1"/>
</dbReference>
<keyword evidence="5" id="KW-0408">Iron</keyword>
<evidence type="ECO:0000259" key="6">
    <source>
        <dbReference type="PROSITE" id="PS51819"/>
    </source>
</evidence>
<dbReference type="InterPro" id="IPR041735">
    <property type="entry name" value="4OHPhenylPyrv_dOase_C"/>
</dbReference>
<comment type="cofactor">
    <cofactor evidence="1">
        <name>Fe cation</name>
        <dbReference type="ChEBI" id="CHEBI:24875"/>
    </cofactor>
</comment>
<organism evidence="7 8">
    <name type="scientific">Funiculus sociatus GB2-A5</name>
    <dbReference type="NCBI Taxonomy" id="2933946"/>
    <lineage>
        <taxon>Bacteria</taxon>
        <taxon>Bacillati</taxon>
        <taxon>Cyanobacteriota</taxon>
        <taxon>Cyanophyceae</taxon>
        <taxon>Coleofasciculales</taxon>
        <taxon>Coleofasciculaceae</taxon>
        <taxon>Funiculus</taxon>
    </lineage>
</organism>
<dbReference type="PROSITE" id="PS51819">
    <property type="entry name" value="VOC"/>
    <property type="match status" value="2"/>
</dbReference>
<evidence type="ECO:0000256" key="5">
    <source>
        <dbReference type="ARBA" id="ARBA00023004"/>
    </source>
</evidence>